<dbReference type="Proteomes" id="UP000464524">
    <property type="component" value="Chromosome"/>
</dbReference>
<feature type="chain" id="PRO_5032889177" description="Polysaccharide lyase" evidence="1">
    <location>
        <begin position="23"/>
        <end position="256"/>
    </location>
</feature>
<dbReference type="OrthoDB" id="940904at2"/>
<feature type="signal peptide" evidence="1">
    <location>
        <begin position="1"/>
        <end position="22"/>
    </location>
</feature>
<keyword evidence="1" id="KW-0732">Signal</keyword>
<dbReference type="EMBL" id="CP047656">
    <property type="protein sequence ID" value="QHJ12867.1"/>
    <property type="molecule type" value="Genomic_DNA"/>
</dbReference>
<protein>
    <recommendedName>
        <fullName evidence="4">Polysaccharide lyase</fullName>
    </recommendedName>
</protein>
<reference evidence="2 3" key="1">
    <citation type="submission" date="2019-12" db="EMBL/GenBank/DDBJ databases">
        <title>Genome sequencing and assembly of endphytes of Porphyra tenera.</title>
        <authorList>
            <person name="Park J.M."/>
            <person name="Shin R."/>
            <person name="Jo S.H."/>
        </authorList>
    </citation>
    <scope>NUCLEOTIDE SEQUENCE [LARGE SCALE GENOMIC DNA]</scope>
    <source>
        <strain evidence="2 3">GPM4</strain>
    </source>
</reference>
<proteinExistence type="predicted"/>
<dbReference type="RefSeq" id="WP_160181029.1">
    <property type="nucleotide sequence ID" value="NZ_CP047656.1"/>
</dbReference>
<gene>
    <name evidence="2" type="ORF">FX988_03125</name>
</gene>
<dbReference type="KEGG" id="pmes:FX988_03125"/>
<evidence type="ECO:0000256" key="1">
    <source>
        <dbReference type="SAM" id="SignalP"/>
    </source>
</evidence>
<dbReference type="PROSITE" id="PS51257">
    <property type="entry name" value="PROKAR_LIPOPROTEIN"/>
    <property type="match status" value="1"/>
</dbReference>
<keyword evidence="3" id="KW-1185">Reference proteome</keyword>
<accession>A0A857JPJ2</accession>
<sequence length="256" mass="28341">MKTKTPLTFMFSVFLFVLCGCANQPLLLANFDDTVGAFPDLTLAGDPVGDEITWNGSTANSTAEFAPLKVLSDANGESGDKILRLFYRAQEEPIGSFLGFHARPTGETNNIYSVLWDGVIEYPGNRNSQTLWITINTLAQWHPRPLINLSIQRATDGPGQDWSTVTIFEGETSRQIGFIRNDLPHAGLVILNLETYKYSLLFGGVTAIGDLPSDTSIERLSLYFHFDTQIAQENSFGLGNYYIDDVKMLLSTPDEN</sequence>
<organism evidence="2 3">
    <name type="scientific">Paraglaciecola mesophila</name>
    <dbReference type="NCBI Taxonomy" id="197222"/>
    <lineage>
        <taxon>Bacteria</taxon>
        <taxon>Pseudomonadati</taxon>
        <taxon>Pseudomonadota</taxon>
        <taxon>Gammaproteobacteria</taxon>
        <taxon>Alteromonadales</taxon>
        <taxon>Alteromonadaceae</taxon>
        <taxon>Paraglaciecola</taxon>
    </lineage>
</organism>
<evidence type="ECO:0008006" key="4">
    <source>
        <dbReference type="Google" id="ProtNLM"/>
    </source>
</evidence>
<evidence type="ECO:0000313" key="3">
    <source>
        <dbReference type="Proteomes" id="UP000464524"/>
    </source>
</evidence>
<dbReference type="AlphaFoldDB" id="A0A857JPJ2"/>
<name>A0A857JPJ2_9ALTE</name>
<evidence type="ECO:0000313" key="2">
    <source>
        <dbReference type="EMBL" id="QHJ12867.1"/>
    </source>
</evidence>